<dbReference type="Proteomes" id="UP000054771">
    <property type="component" value="Unassembled WGS sequence"/>
</dbReference>
<proteinExistence type="predicted"/>
<feature type="compositionally biased region" description="Basic and acidic residues" evidence="1">
    <location>
        <begin position="49"/>
        <end position="81"/>
    </location>
</feature>
<evidence type="ECO:0000313" key="2">
    <source>
        <dbReference type="EMBL" id="CEL03043.1"/>
    </source>
</evidence>
<evidence type="ECO:0000313" key="3">
    <source>
        <dbReference type="Proteomes" id="UP000054771"/>
    </source>
</evidence>
<feature type="compositionally biased region" description="Polar residues" evidence="1">
    <location>
        <begin position="1"/>
        <end position="13"/>
    </location>
</feature>
<organism evidence="2 3">
    <name type="scientific">Aspergillus calidoustus</name>
    <dbReference type="NCBI Taxonomy" id="454130"/>
    <lineage>
        <taxon>Eukaryota</taxon>
        <taxon>Fungi</taxon>
        <taxon>Dikarya</taxon>
        <taxon>Ascomycota</taxon>
        <taxon>Pezizomycotina</taxon>
        <taxon>Eurotiomycetes</taxon>
        <taxon>Eurotiomycetidae</taxon>
        <taxon>Eurotiales</taxon>
        <taxon>Aspergillaceae</taxon>
        <taxon>Aspergillus</taxon>
        <taxon>Aspergillus subgen. Nidulantes</taxon>
    </lineage>
</organism>
<reference evidence="3" key="1">
    <citation type="journal article" date="2016" name="Genome Announc.">
        <title>Draft genome sequences of fungus Aspergillus calidoustus.</title>
        <authorList>
            <person name="Horn F."/>
            <person name="Linde J."/>
            <person name="Mattern D.J."/>
            <person name="Walther G."/>
            <person name="Guthke R."/>
            <person name="Scherlach K."/>
            <person name="Martin K."/>
            <person name="Brakhage A.A."/>
            <person name="Petzke L."/>
            <person name="Valiante V."/>
        </authorList>
    </citation>
    <scope>NUCLEOTIDE SEQUENCE [LARGE SCALE GENOMIC DNA]</scope>
    <source>
        <strain evidence="3">SF006504</strain>
    </source>
</reference>
<feature type="compositionally biased region" description="Low complexity" evidence="1">
    <location>
        <begin position="23"/>
        <end position="36"/>
    </location>
</feature>
<dbReference type="OrthoDB" id="4175433at2759"/>
<accession>A0A0U5FUN9</accession>
<feature type="region of interest" description="Disordered" evidence="1">
    <location>
        <begin position="1"/>
        <end position="100"/>
    </location>
</feature>
<evidence type="ECO:0000256" key="1">
    <source>
        <dbReference type="SAM" id="MobiDB-lite"/>
    </source>
</evidence>
<dbReference type="AlphaFoldDB" id="A0A0U5FUN9"/>
<dbReference type="EMBL" id="CDMC01000003">
    <property type="protein sequence ID" value="CEL03043.1"/>
    <property type="molecule type" value="Genomic_DNA"/>
</dbReference>
<sequence>MPEAITQPSSNGGKDQPWKLFWPPTASADTNTDTNTGADEKPWLNWKPDPNKPDEKPWIQWVNDEKFNGARGRQQERKRSGGGDAALRIPCPRGTVAEGG</sequence>
<gene>
    <name evidence="2" type="ORF">ASPCAL04201</name>
</gene>
<protein>
    <submittedName>
        <fullName evidence="2">Uncharacterized protein</fullName>
    </submittedName>
</protein>
<name>A0A0U5FUN9_ASPCI</name>
<keyword evidence="3" id="KW-1185">Reference proteome</keyword>